<dbReference type="GO" id="GO:0008270">
    <property type="term" value="F:zinc ion binding"/>
    <property type="evidence" value="ECO:0007669"/>
    <property type="project" value="UniProtKB-KW"/>
</dbReference>
<dbReference type="CDD" id="cd19757">
    <property type="entry name" value="Bbox1"/>
    <property type="match status" value="1"/>
</dbReference>
<keyword evidence="1" id="KW-0863">Zinc-finger</keyword>
<dbReference type="PANTHER" id="PTHR25462:SF296">
    <property type="entry name" value="MEIOTIC P26, ISOFORM F"/>
    <property type="match status" value="1"/>
</dbReference>
<evidence type="ECO:0000313" key="4">
    <source>
        <dbReference type="EMBL" id="CAC5357680.1"/>
    </source>
</evidence>
<accession>A0A6J7ZY48</accession>
<keyword evidence="5" id="KW-1185">Reference proteome</keyword>
<evidence type="ECO:0000256" key="1">
    <source>
        <dbReference type="PROSITE-ProRule" id="PRU00024"/>
    </source>
</evidence>
<dbReference type="AlphaFoldDB" id="A0A6J7ZY48"/>
<dbReference type="OrthoDB" id="10320058at2759"/>
<dbReference type="PROSITE" id="PS50119">
    <property type="entry name" value="ZF_BBOX"/>
    <property type="match status" value="1"/>
</dbReference>
<dbReference type="InterPro" id="IPR000315">
    <property type="entry name" value="Znf_B-box"/>
</dbReference>
<dbReference type="Proteomes" id="UP000507470">
    <property type="component" value="Unassembled WGS sequence"/>
</dbReference>
<keyword evidence="1" id="KW-0479">Metal-binding</keyword>
<dbReference type="PANTHER" id="PTHR25462">
    <property type="entry name" value="BONUS, ISOFORM C-RELATED"/>
    <property type="match status" value="1"/>
</dbReference>
<sequence length="603" mass="68009">MASNLSLCGVCDNCHITNPSEVWCSECEEGLCKDCKEHHGVSKGTKHHATVSIVDYNKLPTEILQIAQVCEMHNRKYEIFCRNHDCLCCKCCLKYHKGCKGVTDINKVIKNVKTSNAFHEIDQSLLETVVNIKRIISNREDNLTSLVNQKIEIEDEIKQTRTKINNHLDKLQNDLMKELMATEQKESSKIRKLLTSLKQKEQKMAKYQANVANIKQYASELQTFLSMKHIQKDMAIEDKFIQSLIKSDTTDQVSISCKINKSLQQIIASGQKFGEINVSFELCNVSIQIRKHKQAQIMVALSTRNIDSQETTDSVQKFGDRNVSSARCDLAIQKQKDRQAQIMVALPTRNIHKLTLTLLKRINTGLSEVRGCSMLPNGRMVFSCYYQKEIKVLKSGGSTDFEIKTIDHTFDVAFIGNDSIAVTSAESDKINIIDIKKHKLKRPIKVNSGNYGVVYKDEHLIYCSRKKGLKMISLNDESIANVLHDELPPNAYVTTFDDRLIYTKGNDNSVTCCDYHGNILWTFCDTSVLIYPLGISVDNGGNVFVVGYATHNVVVISPDGQRHRQLLSRRAGLVDPTVLHYDQCTNTLLVATSKGDASVYNVK</sequence>
<feature type="coiled-coil region" evidence="2">
    <location>
        <begin position="143"/>
        <end position="217"/>
    </location>
</feature>
<dbReference type="Gene3D" id="3.30.160.60">
    <property type="entry name" value="Classic Zinc Finger"/>
    <property type="match status" value="1"/>
</dbReference>
<dbReference type="InterPro" id="IPR011042">
    <property type="entry name" value="6-blade_b-propeller_TolB-like"/>
</dbReference>
<keyword evidence="2" id="KW-0175">Coiled coil</keyword>
<feature type="domain" description="B box-type" evidence="3">
    <location>
        <begin position="10"/>
        <end position="53"/>
    </location>
</feature>
<dbReference type="SUPFAM" id="SSF63829">
    <property type="entry name" value="Calcium-dependent phosphotriesterase"/>
    <property type="match status" value="1"/>
</dbReference>
<evidence type="ECO:0000256" key="2">
    <source>
        <dbReference type="SAM" id="Coils"/>
    </source>
</evidence>
<organism evidence="4 5">
    <name type="scientific">Mytilus coruscus</name>
    <name type="common">Sea mussel</name>
    <dbReference type="NCBI Taxonomy" id="42192"/>
    <lineage>
        <taxon>Eukaryota</taxon>
        <taxon>Metazoa</taxon>
        <taxon>Spiralia</taxon>
        <taxon>Lophotrochozoa</taxon>
        <taxon>Mollusca</taxon>
        <taxon>Bivalvia</taxon>
        <taxon>Autobranchia</taxon>
        <taxon>Pteriomorphia</taxon>
        <taxon>Mytilida</taxon>
        <taxon>Mytiloidea</taxon>
        <taxon>Mytilidae</taxon>
        <taxon>Mytilinae</taxon>
        <taxon>Mytilus</taxon>
    </lineage>
</organism>
<evidence type="ECO:0000313" key="5">
    <source>
        <dbReference type="Proteomes" id="UP000507470"/>
    </source>
</evidence>
<dbReference type="EMBL" id="CACVKT020000219">
    <property type="protein sequence ID" value="CAC5357680.1"/>
    <property type="molecule type" value="Genomic_DNA"/>
</dbReference>
<protein>
    <recommendedName>
        <fullName evidence="3">B box-type domain-containing protein</fullName>
    </recommendedName>
</protein>
<name>A0A6J7ZY48_MYTCO</name>
<gene>
    <name evidence="4" type="ORF">MCOR_1238</name>
</gene>
<keyword evidence="1" id="KW-0862">Zinc</keyword>
<dbReference type="Gene3D" id="2.120.10.30">
    <property type="entry name" value="TolB, C-terminal domain"/>
    <property type="match status" value="1"/>
</dbReference>
<evidence type="ECO:0000259" key="3">
    <source>
        <dbReference type="PROSITE" id="PS50119"/>
    </source>
</evidence>
<reference evidence="4 5" key="1">
    <citation type="submission" date="2020-06" db="EMBL/GenBank/DDBJ databases">
        <authorList>
            <person name="Li R."/>
            <person name="Bekaert M."/>
        </authorList>
    </citation>
    <scope>NUCLEOTIDE SEQUENCE [LARGE SCALE GENOMIC DNA]</scope>
    <source>
        <strain evidence="5">wild</strain>
    </source>
</reference>
<dbReference type="InterPro" id="IPR047153">
    <property type="entry name" value="TRIM45/56/19-like"/>
</dbReference>
<proteinExistence type="predicted"/>